<name>A0AAW2KKP2_9LAMI</name>
<dbReference type="EMBL" id="JACGWM010000373">
    <property type="protein sequence ID" value="KAL0307396.1"/>
    <property type="molecule type" value="Genomic_DNA"/>
</dbReference>
<organism evidence="1">
    <name type="scientific">Sesamum calycinum</name>
    <dbReference type="NCBI Taxonomy" id="2727403"/>
    <lineage>
        <taxon>Eukaryota</taxon>
        <taxon>Viridiplantae</taxon>
        <taxon>Streptophyta</taxon>
        <taxon>Embryophyta</taxon>
        <taxon>Tracheophyta</taxon>
        <taxon>Spermatophyta</taxon>
        <taxon>Magnoliopsida</taxon>
        <taxon>eudicotyledons</taxon>
        <taxon>Gunneridae</taxon>
        <taxon>Pentapetalae</taxon>
        <taxon>asterids</taxon>
        <taxon>lamiids</taxon>
        <taxon>Lamiales</taxon>
        <taxon>Pedaliaceae</taxon>
        <taxon>Sesamum</taxon>
    </lineage>
</organism>
<dbReference type="AlphaFoldDB" id="A0AAW2KKP2"/>
<protein>
    <submittedName>
        <fullName evidence="1">Uncharacterized protein</fullName>
    </submittedName>
</protein>
<sequence>MRSIPTSGAAQATSITKESRVRSGFMLSCPQPKGNRGMSKHIARKKVVAALEHLHVETDIQMKRRELVRGNLSAFTNFISSFSLTGLTPPLSPIEVRLAYSETVLGTCLPFFPIDKELRNECL</sequence>
<reference evidence="1" key="1">
    <citation type="submission" date="2020-06" db="EMBL/GenBank/DDBJ databases">
        <authorList>
            <person name="Li T."/>
            <person name="Hu X."/>
            <person name="Zhang T."/>
            <person name="Song X."/>
            <person name="Zhang H."/>
            <person name="Dai N."/>
            <person name="Sheng W."/>
            <person name="Hou X."/>
            <person name="Wei L."/>
        </authorList>
    </citation>
    <scope>NUCLEOTIDE SEQUENCE</scope>
    <source>
        <strain evidence="1">KEN8</strain>
        <tissue evidence="1">Leaf</tissue>
    </source>
</reference>
<proteinExistence type="predicted"/>
<evidence type="ECO:0000313" key="1">
    <source>
        <dbReference type="EMBL" id="KAL0307396.1"/>
    </source>
</evidence>
<gene>
    <name evidence="1" type="ORF">Scaly_2983600</name>
</gene>
<comment type="caution">
    <text evidence="1">The sequence shown here is derived from an EMBL/GenBank/DDBJ whole genome shotgun (WGS) entry which is preliminary data.</text>
</comment>
<accession>A0AAW2KKP2</accession>
<reference evidence="1" key="2">
    <citation type="journal article" date="2024" name="Plant">
        <title>Genomic evolution and insights into agronomic trait innovations of Sesamum species.</title>
        <authorList>
            <person name="Miao H."/>
            <person name="Wang L."/>
            <person name="Qu L."/>
            <person name="Liu H."/>
            <person name="Sun Y."/>
            <person name="Le M."/>
            <person name="Wang Q."/>
            <person name="Wei S."/>
            <person name="Zheng Y."/>
            <person name="Lin W."/>
            <person name="Duan Y."/>
            <person name="Cao H."/>
            <person name="Xiong S."/>
            <person name="Wang X."/>
            <person name="Wei L."/>
            <person name="Li C."/>
            <person name="Ma Q."/>
            <person name="Ju M."/>
            <person name="Zhao R."/>
            <person name="Li G."/>
            <person name="Mu C."/>
            <person name="Tian Q."/>
            <person name="Mei H."/>
            <person name="Zhang T."/>
            <person name="Gao T."/>
            <person name="Zhang H."/>
        </authorList>
    </citation>
    <scope>NUCLEOTIDE SEQUENCE</scope>
    <source>
        <strain evidence="1">KEN8</strain>
    </source>
</reference>